<organism evidence="1 2">
    <name type="scientific">Paenibacillus enshidis</name>
    <dbReference type="NCBI Taxonomy" id="1458439"/>
    <lineage>
        <taxon>Bacteria</taxon>
        <taxon>Bacillati</taxon>
        <taxon>Bacillota</taxon>
        <taxon>Bacilli</taxon>
        <taxon>Bacillales</taxon>
        <taxon>Paenibacillaceae</taxon>
        <taxon>Paenibacillus</taxon>
    </lineage>
</organism>
<proteinExistence type="predicted"/>
<evidence type="ECO:0008006" key="3">
    <source>
        <dbReference type="Google" id="ProtNLM"/>
    </source>
</evidence>
<sequence>MNAKEAAEIAARNFSDLFADYGQYSDLRLEEVEKNDDEWLITLGYLDKAQEGFSLGLNKRRYKVFTIKSTGEVTSVKIRPMD</sequence>
<gene>
    <name evidence="1" type="ORF">ACE41H_23690</name>
</gene>
<name>A0ABV5AZW0_9BACL</name>
<evidence type="ECO:0000313" key="1">
    <source>
        <dbReference type="EMBL" id="MFB5269762.1"/>
    </source>
</evidence>
<reference evidence="1 2" key="1">
    <citation type="submission" date="2024-09" db="EMBL/GenBank/DDBJ databases">
        <title>Paenibacillus zeirhizospherea sp. nov., isolated from surface of the maize (Zea mays) roots in a horticulture field, Hungary.</title>
        <authorList>
            <person name="Marton D."/>
            <person name="Farkas M."/>
            <person name="Bedics A."/>
            <person name="Toth E."/>
            <person name="Tancsics A."/>
            <person name="Boka K."/>
            <person name="Maroti G."/>
            <person name="Kriszt B."/>
            <person name="Cserhati M."/>
        </authorList>
    </citation>
    <scope>NUCLEOTIDE SEQUENCE [LARGE SCALE GENOMIC DNA]</scope>
    <source>
        <strain evidence="1 2">KCTC 33519</strain>
    </source>
</reference>
<protein>
    <recommendedName>
        <fullName evidence="3">PepSY domain-containing protein</fullName>
    </recommendedName>
</protein>
<evidence type="ECO:0000313" key="2">
    <source>
        <dbReference type="Proteomes" id="UP001580346"/>
    </source>
</evidence>
<keyword evidence="2" id="KW-1185">Reference proteome</keyword>
<dbReference type="Proteomes" id="UP001580346">
    <property type="component" value="Unassembled WGS sequence"/>
</dbReference>
<accession>A0ABV5AZW0</accession>
<dbReference type="EMBL" id="JBHHMI010000039">
    <property type="protein sequence ID" value="MFB5269762.1"/>
    <property type="molecule type" value="Genomic_DNA"/>
</dbReference>
<comment type="caution">
    <text evidence="1">The sequence shown here is derived from an EMBL/GenBank/DDBJ whole genome shotgun (WGS) entry which is preliminary data.</text>
</comment>
<dbReference type="RefSeq" id="WP_375358030.1">
    <property type="nucleotide sequence ID" value="NZ_JBHHMI010000039.1"/>
</dbReference>